<feature type="domain" description="RING-type" evidence="15">
    <location>
        <begin position="147"/>
        <end position="361"/>
    </location>
</feature>
<dbReference type="Pfam" id="PF19422">
    <property type="entry name" value="Ariadne"/>
    <property type="match status" value="1"/>
</dbReference>
<dbReference type="Pfam" id="PF21235">
    <property type="entry name" value="UBA_ARI1"/>
    <property type="match status" value="1"/>
</dbReference>
<dbReference type="InterPro" id="IPR002867">
    <property type="entry name" value="IBR_dom"/>
</dbReference>
<dbReference type="GO" id="GO:0008270">
    <property type="term" value="F:zinc ion binding"/>
    <property type="evidence" value="ECO:0007669"/>
    <property type="project" value="UniProtKB-KW"/>
</dbReference>
<dbReference type="InterPro" id="IPR013083">
    <property type="entry name" value="Znf_RING/FYVE/PHD"/>
</dbReference>
<evidence type="ECO:0000259" key="14">
    <source>
        <dbReference type="PROSITE" id="PS50089"/>
    </source>
</evidence>
<protein>
    <recommendedName>
        <fullName evidence="6">RBR-type E3 ubiquitin transferase</fullName>
        <ecNumber evidence="6">2.3.2.31</ecNumber>
    </recommendedName>
</protein>
<gene>
    <name evidence="16" type="ORF">RJ639_026607</name>
    <name evidence="17" type="ORF">RJ639_047657</name>
</gene>
<comment type="catalytic activity">
    <reaction evidence="1">
        <text>[E2 ubiquitin-conjugating enzyme]-S-ubiquitinyl-L-cysteine + [acceptor protein]-L-lysine = [E2 ubiquitin-conjugating enzyme]-L-cysteine + [acceptor protein]-N(6)-ubiquitinyl-L-lysine.</text>
        <dbReference type="EC" id="2.3.2.31"/>
    </reaction>
</comment>
<keyword evidence="8" id="KW-0479">Metal-binding</keyword>
<keyword evidence="12" id="KW-0862">Zinc</keyword>
<dbReference type="GO" id="GO:0016567">
    <property type="term" value="P:protein ubiquitination"/>
    <property type="evidence" value="ECO:0007669"/>
    <property type="project" value="InterPro"/>
</dbReference>
<keyword evidence="9" id="KW-0677">Repeat</keyword>
<evidence type="ECO:0000256" key="10">
    <source>
        <dbReference type="ARBA" id="ARBA00022771"/>
    </source>
</evidence>
<evidence type="ECO:0000259" key="15">
    <source>
        <dbReference type="PROSITE" id="PS51873"/>
    </source>
</evidence>
<feature type="domain" description="RING-type" evidence="14">
    <location>
        <begin position="151"/>
        <end position="199"/>
    </location>
</feature>
<comment type="cofactor">
    <cofactor evidence="2">
        <name>Zn(2+)</name>
        <dbReference type="ChEBI" id="CHEBI:29105"/>
    </cofactor>
</comment>
<dbReference type="SMART" id="SM00647">
    <property type="entry name" value="IBR"/>
    <property type="match status" value="2"/>
</dbReference>
<evidence type="ECO:0000256" key="1">
    <source>
        <dbReference type="ARBA" id="ARBA00001798"/>
    </source>
</evidence>
<dbReference type="EMBL" id="JAVXUP010000800">
    <property type="protein sequence ID" value="KAK3020709.1"/>
    <property type="molecule type" value="Genomic_DNA"/>
</dbReference>
<proteinExistence type="inferred from homology"/>
<evidence type="ECO:0000256" key="6">
    <source>
        <dbReference type="ARBA" id="ARBA00012251"/>
    </source>
</evidence>
<keyword evidence="7" id="KW-0808">Transferase</keyword>
<dbReference type="InterPro" id="IPR048962">
    <property type="entry name" value="ARIH1-like_UBL"/>
</dbReference>
<dbReference type="Gene3D" id="3.30.40.10">
    <property type="entry name" value="Zinc/RING finger domain, C3HC4 (zinc finger)"/>
    <property type="match status" value="1"/>
</dbReference>
<comment type="pathway">
    <text evidence="4">Protein modification; protein ubiquitination.</text>
</comment>
<evidence type="ECO:0000256" key="5">
    <source>
        <dbReference type="ARBA" id="ARBA00005884"/>
    </source>
</evidence>
<dbReference type="EC" id="2.3.2.31" evidence="6"/>
<evidence type="ECO:0000313" key="16">
    <source>
        <dbReference type="EMBL" id="KAK2996591.1"/>
    </source>
</evidence>
<dbReference type="PROSITE" id="PS50089">
    <property type="entry name" value="ZF_RING_2"/>
    <property type="match status" value="1"/>
</dbReference>
<dbReference type="PROSITE" id="PS51873">
    <property type="entry name" value="TRIAD"/>
    <property type="match status" value="1"/>
</dbReference>
<evidence type="ECO:0000313" key="18">
    <source>
        <dbReference type="Proteomes" id="UP001188597"/>
    </source>
</evidence>
<sequence length="558" mass="64382">MMDYDGSSDDNCYSDCQVADDDYGYDFDDDNDGYSDSLDECHDPEAETDFPFPGKAPLSKISSLTPFCIWQVITKESLLAAQREDLQRVMDLLSLKEYHARTLLIHFRWDVDKVFAVLVEKGKDKLYMEAGVTMEEHDGRSAPHRSYEVMCDICMEEISANKTTMMDCGHCFCNNCWTLHFTVKINEGQSRRIRCMAHKCNAICDEGKINMLVKASDPALAKKFDRFLLESYIEDNRRVKWCPSAPHCGNAIRVEDDEYCEVECACGLQFCFSCSSQPHSPCSCLMWNLWAKKCKDESETVNWITVNTKFCPKCQKPVEKNGGCNLVRCVCGQPFCWLCGGATGLQHTWNSIAGHTCGRFKEDAVQKTDRAIKDLARYVHYHNRHKAHTDSFKAEVNLKEKIQEKITNLEATDSEFRDFSWLSNGLERLFRSRRILSYSYPFAYYMFGEELFQNEMTTKEREIKQNLFENQQQQLEANVERLSMILEEPFDEYAKDKVMETRMKTITQSALTDKLCQQLYECIDNDLLNNIQRASHIIAPYRSNVERASELSGKDSLP</sequence>
<dbReference type="FunFam" id="1.20.120.1750:FF:000013">
    <property type="entry name" value="RBR-type E3 ubiquitin transferase"/>
    <property type="match status" value="1"/>
</dbReference>
<dbReference type="CDD" id="cd22586">
    <property type="entry name" value="Rcat_RBR_ARI1-like"/>
    <property type="match status" value="1"/>
</dbReference>
<evidence type="ECO:0000256" key="9">
    <source>
        <dbReference type="ARBA" id="ARBA00022737"/>
    </source>
</evidence>
<dbReference type="Pfam" id="PF01485">
    <property type="entry name" value="IBR"/>
    <property type="match status" value="1"/>
</dbReference>
<dbReference type="PANTHER" id="PTHR11685">
    <property type="entry name" value="RBR FAMILY RING FINGER AND IBR DOMAIN-CONTAINING"/>
    <property type="match status" value="1"/>
</dbReference>
<dbReference type="Pfam" id="PF26200">
    <property type="entry name" value="Rcat_RNF216"/>
    <property type="match status" value="1"/>
</dbReference>
<keyword evidence="10 13" id="KW-0863">Zinc-finger</keyword>
<dbReference type="GO" id="GO:0061630">
    <property type="term" value="F:ubiquitin protein ligase activity"/>
    <property type="evidence" value="ECO:0007669"/>
    <property type="project" value="UniProtKB-EC"/>
</dbReference>
<dbReference type="InterPro" id="IPR001841">
    <property type="entry name" value="Znf_RING"/>
</dbReference>
<evidence type="ECO:0000256" key="12">
    <source>
        <dbReference type="ARBA" id="ARBA00022833"/>
    </source>
</evidence>
<dbReference type="SUPFAM" id="SSF57850">
    <property type="entry name" value="RING/U-box"/>
    <property type="match status" value="3"/>
</dbReference>
<comment type="function">
    <text evidence="3">Might act as an E3 ubiquitin-protein ligase, or as part of E3 complex, which accepts ubiquitin from specific E2 ubiquitin-conjugating enzymes and then transfers it to substrates.</text>
</comment>
<evidence type="ECO:0000313" key="17">
    <source>
        <dbReference type="EMBL" id="KAK3020709.1"/>
    </source>
</evidence>
<evidence type="ECO:0000256" key="13">
    <source>
        <dbReference type="PROSITE-ProRule" id="PRU00175"/>
    </source>
</evidence>
<evidence type="ECO:0000256" key="11">
    <source>
        <dbReference type="ARBA" id="ARBA00022786"/>
    </source>
</evidence>
<dbReference type="CDD" id="cd20346">
    <property type="entry name" value="BRcat_RBR_ANKIB1"/>
    <property type="match status" value="1"/>
</dbReference>
<dbReference type="InterPro" id="IPR044066">
    <property type="entry name" value="TRIAD_supradom"/>
</dbReference>
<dbReference type="InterPro" id="IPR045840">
    <property type="entry name" value="Ariadne"/>
</dbReference>
<dbReference type="Gene3D" id="1.20.120.1750">
    <property type="match status" value="1"/>
</dbReference>
<evidence type="ECO:0000256" key="4">
    <source>
        <dbReference type="ARBA" id="ARBA00004906"/>
    </source>
</evidence>
<reference evidence="17" key="1">
    <citation type="submission" date="2022-12" db="EMBL/GenBank/DDBJ databases">
        <title>Draft genome assemblies for two species of Escallonia (Escalloniales).</title>
        <authorList>
            <person name="Chanderbali A."/>
            <person name="Dervinis C."/>
            <person name="Anghel I."/>
            <person name="Soltis D."/>
            <person name="Soltis P."/>
            <person name="Zapata F."/>
        </authorList>
    </citation>
    <scope>NUCLEOTIDE SEQUENCE</scope>
    <source>
        <strain evidence="17">UCBG64.0493</strain>
        <tissue evidence="17">Leaf</tissue>
    </source>
</reference>
<evidence type="ECO:0000256" key="8">
    <source>
        <dbReference type="ARBA" id="ARBA00022723"/>
    </source>
</evidence>
<dbReference type="Proteomes" id="UP001188597">
    <property type="component" value="Unassembled WGS sequence"/>
</dbReference>
<keyword evidence="18" id="KW-1185">Reference proteome</keyword>
<evidence type="ECO:0000256" key="3">
    <source>
        <dbReference type="ARBA" id="ARBA00003976"/>
    </source>
</evidence>
<comment type="similarity">
    <text evidence="5">Belongs to the RBR family. Ariadne subfamily.</text>
</comment>
<dbReference type="InterPro" id="IPR031127">
    <property type="entry name" value="E3_UB_ligase_RBR"/>
</dbReference>
<evidence type="ECO:0000256" key="2">
    <source>
        <dbReference type="ARBA" id="ARBA00001947"/>
    </source>
</evidence>
<keyword evidence="11" id="KW-0833">Ubl conjugation pathway</keyword>
<dbReference type="FunFam" id="3.30.40.10:FF:000019">
    <property type="entry name" value="RBR-type E3 ubiquitin transferase"/>
    <property type="match status" value="1"/>
</dbReference>
<dbReference type="CDD" id="cd16773">
    <property type="entry name" value="RING-HC_RBR_TRIAD1"/>
    <property type="match status" value="1"/>
</dbReference>
<dbReference type="EMBL" id="JAVXUP010004896">
    <property type="protein sequence ID" value="KAK2996591.1"/>
    <property type="molecule type" value="Genomic_DNA"/>
</dbReference>
<organism evidence="17 18">
    <name type="scientific">Escallonia herrerae</name>
    <dbReference type="NCBI Taxonomy" id="1293975"/>
    <lineage>
        <taxon>Eukaryota</taxon>
        <taxon>Viridiplantae</taxon>
        <taxon>Streptophyta</taxon>
        <taxon>Embryophyta</taxon>
        <taxon>Tracheophyta</taxon>
        <taxon>Spermatophyta</taxon>
        <taxon>Magnoliopsida</taxon>
        <taxon>eudicotyledons</taxon>
        <taxon>Gunneridae</taxon>
        <taxon>Pentapetalae</taxon>
        <taxon>asterids</taxon>
        <taxon>campanulids</taxon>
        <taxon>Escalloniales</taxon>
        <taxon>Escalloniaceae</taxon>
        <taxon>Escallonia</taxon>
    </lineage>
</organism>
<comment type="caution">
    <text evidence="17">The sequence shown here is derived from an EMBL/GenBank/DDBJ whole genome shotgun (WGS) entry which is preliminary data.</text>
</comment>
<dbReference type="AlphaFoldDB" id="A0AA88W692"/>
<name>A0AA88W692_9ASTE</name>
<accession>A0AA88W692</accession>
<evidence type="ECO:0000256" key="7">
    <source>
        <dbReference type="ARBA" id="ARBA00022679"/>
    </source>
</evidence>